<reference evidence="1" key="1">
    <citation type="submission" date="2021-08" db="EMBL/GenBank/DDBJ databases">
        <title>Novel anaerobic bacterium isolated from sea squirt in East Sea, Republic of Korea.</title>
        <authorList>
            <person name="Nguyen T.H."/>
            <person name="Li Z."/>
            <person name="Lee Y.-J."/>
            <person name="Ko J."/>
            <person name="Kim S.-G."/>
        </authorList>
    </citation>
    <scope>NUCLEOTIDE SEQUENCE</scope>
    <source>
        <strain evidence="1">KCTC 25031</strain>
    </source>
</reference>
<dbReference type="EMBL" id="CP081303">
    <property type="protein sequence ID" value="QZE15852.1"/>
    <property type="molecule type" value="Genomic_DNA"/>
</dbReference>
<accession>A0AC61NQE5</accession>
<dbReference type="Proteomes" id="UP000826212">
    <property type="component" value="Chromosome"/>
</dbReference>
<gene>
    <name evidence="1" type="ORF">K4L44_08480</name>
</gene>
<evidence type="ECO:0000313" key="1">
    <source>
        <dbReference type="EMBL" id="QZE15852.1"/>
    </source>
</evidence>
<sequence length="407" mass="48182">MNTFTHIIKRTWVVVLTLLLLWVIPSTLQRLLEEKAYYPFTYFSSIRKEFCTTEIISKNNVERRDESGNTYTTAQFDSIMPLFYYRQLLSKGTMPDSINGYPVSIRSIRTNGFFLRVNSSAIDKPEIPLYPLMEVYTGRMKLEMPDDLFRITNGLEFVDLATNKVNREKSEKFAKALDKYGIQYPVKHCYGNPTTRKSYDEGYFIQDANNHLFHLKMVNSKPFVREVKSVENISIRYFKMYEVGNRSFYGFLFDEENNVYLLTTDHYKLKKLPFKYDQTQEELLIMANPIYWTVQITNKKGRFYHAVDAHSLKVVHHIEQAYELDTWDKFAPILFPFTLKFEKYNSEYKYPRITLGSVWCIMIGAILALITLIIDIRKNRRKLWLKYIWILTTGIAGYISLFLLKRL</sequence>
<keyword evidence="2" id="KW-1185">Reference proteome</keyword>
<evidence type="ECO:0000313" key="2">
    <source>
        <dbReference type="Proteomes" id="UP000826212"/>
    </source>
</evidence>
<name>A0AC61NQE5_9BACT</name>
<organism evidence="1 2">
    <name type="scientific">Halosquirtibacter laminarini</name>
    <dbReference type="NCBI Taxonomy" id="3374600"/>
    <lineage>
        <taxon>Bacteria</taxon>
        <taxon>Pseudomonadati</taxon>
        <taxon>Bacteroidota</taxon>
        <taxon>Bacteroidia</taxon>
        <taxon>Marinilabiliales</taxon>
        <taxon>Prolixibacteraceae</taxon>
        <taxon>Halosquirtibacter</taxon>
    </lineage>
</organism>
<protein>
    <submittedName>
        <fullName evidence="1">DUF4857 domain-containing protein</fullName>
    </submittedName>
</protein>
<proteinExistence type="predicted"/>